<keyword evidence="4" id="KW-1185">Reference proteome</keyword>
<evidence type="ECO:0000313" key="3">
    <source>
        <dbReference type="EMBL" id="RUO63690.1"/>
    </source>
</evidence>
<gene>
    <name evidence="3" type="ORF">CWI71_01100</name>
</gene>
<accession>A0A432YQR7</accession>
<dbReference type="AlphaFoldDB" id="A0A432YQR7"/>
<evidence type="ECO:0000313" key="4">
    <source>
        <dbReference type="Proteomes" id="UP000288259"/>
    </source>
</evidence>
<dbReference type="RefSeq" id="WP_126753399.1">
    <property type="nucleotide sequence ID" value="NZ_PIPY01000001.1"/>
</dbReference>
<evidence type="ECO:0000256" key="1">
    <source>
        <dbReference type="SAM" id="SignalP"/>
    </source>
</evidence>
<organism evidence="3 4">
    <name type="scientific">Pseudidiomarina insulisalsae</name>
    <dbReference type="NCBI Taxonomy" id="575789"/>
    <lineage>
        <taxon>Bacteria</taxon>
        <taxon>Pseudomonadati</taxon>
        <taxon>Pseudomonadota</taxon>
        <taxon>Gammaproteobacteria</taxon>
        <taxon>Alteromonadales</taxon>
        <taxon>Idiomarinaceae</taxon>
        <taxon>Pseudidiomarina</taxon>
    </lineage>
</organism>
<feature type="domain" description="DUF4124" evidence="2">
    <location>
        <begin position="17"/>
        <end position="57"/>
    </location>
</feature>
<dbReference type="OrthoDB" id="7062774at2"/>
<proteinExistence type="predicted"/>
<keyword evidence="1" id="KW-0732">Signal</keyword>
<feature type="signal peptide" evidence="1">
    <location>
        <begin position="1"/>
        <end position="25"/>
    </location>
</feature>
<dbReference type="EMBL" id="PIPY01000001">
    <property type="protein sequence ID" value="RUO63690.1"/>
    <property type="molecule type" value="Genomic_DNA"/>
</dbReference>
<dbReference type="Proteomes" id="UP000288259">
    <property type="component" value="Unassembled WGS sequence"/>
</dbReference>
<reference evidence="4" key="1">
    <citation type="journal article" date="2018" name="Front. Microbiol.">
        <title>Genome-Based Analysis Reveals the Taxonomy and Diversity of the Family Idiomarinaceae.</title>
        <authorList>
            <person name="Liu Y."/>
            <person name="Lai Q."/>
            <person name="Shao Z."/>
        </authorList>
    </citation>
    <scope>NUCLEOTIDE SEQUENCE [LARGE SCALE GENOMIC DNA]</scope>
    <source>
        <strain evidence="4">CVS-6</strain>
    </source>
</reference>
<sequence length="194" mass="21072">MLTTISKTLFIGVLASLLFSFTAAAQDKVYKKVLEDGTVVYTDEKQEGAEEVEVETVVSEFEPVESAVLKQPDEEAQDEQVAASVSIVAPAHEQTIRSNQGIVDVIWAPQTRNVEGELSYELLVDGNIAYQGDANGATLEGLNRGEHRLRVRMYDEAGEELAVSDTVVIYMHQATIYNPALNPNVNNGGTGGQN</sequence>
<dbReference type="InterPro" id="IPR025392">
    <property type="entry name" value="DUF4124"/>
</dbReference>
<dbReference type="Pfam" id="PF13511">
    <property type="entry name" value="DUF4124"/>
    <property type="match status" value="1"/>
</dbReference>
<protein>
    <recommendedName>
        <fullName evidence="2">DUF4124 domain-containing protein</fullName>
    </recommendedName>
</protein>
<feature type="chain" id="PRO_5019180594" description="DUF4124 domain-containing protein" evidence="1">
    <location>
        <begin position="26"/>
        <end position="194"/>
    </location>
</feature>
<comment type="caution">
    <text evidence="3">The sequence shown here is derived from an EMBL/GenBank/DDBJ whole genome shotgun (WGS) entry which is preliminary data.</text>
</comment>
<evidence type="ECO:0000259" key="2">
    <source>
        <dbReference type="Pfam" id="PF13511"/>
    </source>
</evidence>
<name>A0A432YQR7_9GAMM</name>